<feature type="region of interest" description="Disordered" evidence="1">
    <location>
        <begin position="1"/>
        <end position="34"/>
    </location>
</feature>
<organism evidence="3 4">
    <name type="scientific">Tomitella cavernea</name>
    <dbReference type="NCBI Taxonomy" id="1387982"/>
    <lineage>
        <taxon>Bacteria</taxon>
        <taxon>Bacillati</taxon>
        <taxon>Actinomycetota</taxon>
        <taxon>Actinomycetes</taxon>
        <taxon>Mycobacteriales</taxon>
        <taxon>Tomitella</taxon>
    </lineage>
</organism>
<reference evidence="4" key="1">
    <citation type="journal article" date="2019" name="Int. J. Syst. Evol. Microbiol.">
        <title>The Global Catalogue of Microorganisms (GCM) 10K type strain sequencing project: providing services to taxonomists for standard genome sequencing and annotation.</title>
        <authorList>
            <consortium name="The Broad Institute Genomics Platform"/>
            <consortium name="The Broad Institute Genome Sequencing Center for Infectious Disease"/>
            <person name="Wu L."/>
            <person name="Ma J."/>
        </authorList>
    </citation>
    <scope>NUCLEOTIDE SEQUENCE [LARGE SCALE GENOMIC DNA]</scope>
    <source>
        <strain evidence="4">JCM 18542</strain>
    </source>
</reference>
<evidence type="ECO:0000313" key="4">
    <source>
        <dbReference type="Proteomes" id="UP001500839"/>
    </source>
</evidence>
<protein>
    <recommendedName>
        <fullName evidence="2">Metallo-beta-lactamase domain-containing protein</fullName>
    </recommendedName>
</protein>
<dbReference type="SUPFAM" id="SSF56281">
    <property type="entry name" value="Metallo-hydrolase/oxidoreductase"/>
    <property type="match status" value="1"/>
</dbReference>
<evidence type="ECO:0000259" key="2">
    <source>
        <dbReference type="SMART" id="SM00849"/>
    </source>
</evidence>
<keyword evidence="4" id="KW-1185">Reference proteome</keyword>
<gene>
    <name evidence="3" type="ORF">GCM10023353_35740</name>
</gene>
<dbReference type="CDD" id="cd06262">
    <property type="entry name" value="metallo-hydrolase-like_MBL-fold"/>
    <property type="match status" value="1"/>
</dbReference>
<evidence type="ECO:0000256" key="1">
    <source>
        <dbReference type="SAM" id="MobiDB-lite"/>
    </source>
</evidence>
<dbReference type="PANTHER" id="PTHR42951">
    <property type="entry name" value="METALLO-BETA-LACTAMASE DOMAIN-CONTAINING"/>
    <property type="match status" value="1"/>
</dbReference>
<dbReference type="InterPro" id="IPR036866">
    <property type="entry name" value="RibonucZ/Hydroxyglut_hydro"/>
</dbReference>
<dbReference type="RefSeq" id="WP_345602881.1">
    <property type="nucleotide sequence ID" value="NZ_BAABKQ010000001.1"/>
</dbReference>
<feature type="domain" description="Metallo-beta-lactamase" evidence="2">
    <location>
        <begin position="31"/>
        <end position="206"/>
    </location>
</feature>
<dbReference type="SMART" id="SM00849">
    <property type="entry name" value="Lactamase_B"/>
    <property type="match status" value="1"/>
</dbReference>
<accession>A0ABP9D0M6</accession>
<dbReference type="EMBL" id="BAABKQ010000001">
    <property type="protein sequence ID" value="GAA4823754.1"/>
    <property type="molecule type" value="Genomic_DNA"/>
</dbReference>
<dbReference type="Gene3D" id="3.60.15.10">
    <property type="entry name" value="Ribonuclease Z/Hydroxyacylglutathione hydrolase-like"/>
    <property type="match status" value="1"/>
</dbReference>
<dbReference type="InterPro" id="IPR001279">
    <property type="entry name" value="Metallo-B-lactamas"/>
</dbReference>
<proteinExistence type="predicted"/>
<sequence>MSDQDTPAGRELSLSPHVTQLRGPRGGKYPAGNPLRVTAGDTTVIIDSTFGTDVSACDLLLLSHYHEDHVVGAGAHRGQVAVHVRDAEAVRSWDEFRAALGVEPGGWEHDMVEEFSWSALPDATAFGDGAVFEVGGGVTIRVVPLPGHTAGHCGFMIEPDGVLYLADVDMSSFGPMYGDADSSLADTRATLAACAAMEAAVYAPYHHKGPYTDRDDYQAALAAHSAVLDQRERRLLDLVAQGHATADALVGRGVIFRPGPRPVYADAVERTMCADHLAELTRRGVLGV</sequence>
<dbReference type="Proteomes" id="UP001500839">
    <property type="component" value="Unassembled WGS sequence"/>
</dbReference>
<dbReference type="PANTHER" id="PTHR42951:SF4">
    <property type="entry name" value="ACYL-COENZYME A THIOESTERASE MBLAC2"/>
    <property type="match status" value="1"/>
</dbReference>
<dbReference type="Pfam" id="PF00753">
    <property type="entry name" value="Lactamase_B"/>
    <property type="match status" value="1"/>
</dbReference>
<evidence type="ECO:0000313" key="3">
    <source>
        <dbReference type="EMBL" id="GAA4823754.1"/>
    </source>
</evidence>
<comment type="caution">
    <text evidence="3">The sequence shown here is derived from an EMBL/GenBank/DDBJ whole genome shotgun (WGS) entry which is preliminary data.</text>
</comment>
<name>A0ABP9D0M6_9ACTN</name>
<dbReference type="InterPro" id="IPR050855">
    <property type="entry name" value="NDM-1-like"/>
</dbReference>